<evidence type="ECO:0000259" key="1">
    <source>
        <dbReference type="Pfam" id="PF01636"/>
    </source>
</evidence>
<dbReference type="InterPro" id="IPR011009">
    <property type="entry name" value="Kinase-like_dom_sf"/>
</dbReference>
<proteinExistence type="predicted"/>
<dbReference type="InterPro" id="IPR002575">
    <property type="entry name" value="Aminoglycoside_PTrfase"/>
</dbReference>
<accession>A0A2P8DG51</accession>
<feature type="domain" description="Aminoglycoside phosphotransferase" evidence="1">
    <location>
        <begin position="41"/>
        <end position="243"/>
    </location>
</feature>
<evidence type="ECO:0000313" key="2">
    <source>
        <dbReference type="EMBL" id="PSK96197.1"/>
    </source>
</evidence>
<sequence length="294" mass="32625">MPEGDALTETVLRAAKHAADQAHIGSSGTTLLRLGERAVVALDHGRVIARVERSARNHEGARREVRVARWLDSAGLPVGRPLPGAQPWISGDGAVVTLWEAIYGEWTVPVELATLLARLHRLAPPADLELPALAPFSRIGDRIHRAQIPSEDKQVLQRRLIDLRAAYAGVRTGLARSVIHGDANIGNVQMTKHGAVLYDLDGVCWGPPEWDLVLTALYTGLGWHTETEYREFCTVYGFDVRTWEGYPVYKRVWELIMVSWLAQKAGESVEVDTEIQVRIADLADPARPRAWNPY</sequence>
<dbReference type="RefSeq" id="WP_106584167.1">
    <property type="nucleotide sequence ID" value="NZ_PYGA01000012.1"/>
</dbReference>
<dbReference type="Gene3D" id="3.90.1200.10">
    <property type="match status" value="1"/>
</dbReference>
<organism evidence="2 3">
    <name type="scientific">Murinocardiopsis flavida</name>
    <dbReference type="NCBI Taxonomy" id="645275"/>
    <lineage>
        <taxon>Bacteria</taxon>
        <taxon>Bacillati</taxon>
        <taxon>Actinomycetota</taxon>
        <taxon>Actinomycetes</taxon>
        <taxon>Streptosporangiales</taxon>
        <taxon>Nocardiopsidaceae</taxon>
        <taxon>Murinocardiopsis</taxon>
    </lineage>
</organism>
<dbReference type="SUPFAM" id="SSF56112">
    <property type="entry name" value="Protein kinase-like (PK-like)"/>
    <property type="match status" value="1"/>
</dbReference>
<keyword evidence="3" id="KW-1185">Reference proteome</keyword>
<name>A0A2P8DG51_9ACTN</name>
<comment type="caution">
    <text evidence="2">The sequence shown here is derived from an EMBL/GenBank/DDBJ whole genome shotgun (WGS) entry which is preliminary data.</text>
</comment>
<reference evidence="2 3" key="1">
    <citation type="submission" date="2018-03" db="EMBL/GenBank/DDBJ databases">
        <title>Genomic Encyclopedia of Archaeal and Bacterial Type Strains, Phase II (KMG-II): from individual species to whole genera.</title>
        <authorList>
            <person name="Goeker M."/>
        </authorList>
    </citation>
    <scope>NUCLEOTIDE SEQUENCE [LARGE SCALE GENOMIC DNA]</scope>
    <source>
        <strain evidence="2 3">DSM 45312</strain>
    </source>
</reference>
<keyword evidence="2" id="KW-0808">Transferase</keyword>
<dbReference type="AlphaFoldDB" id="A0A2P8DG51"/>
<dbReference type="Pfam" id="PF01636">
    <property type="entry name" value="APH"/>
    <property type="match status" value="1"/>
</dbReference>
<gene>
    <name evidence="2" type="ORF">CLV63_11279</name>
</gene>
<protein>
    <submittedName>
        <fullName evidence="2">Phosphotransferase family enzyme</fullName>
    </submittedName>
</protein>
<dbReference type="Proteomes" id="UP000240542">
    <property type="component" value="Unassembled WGS sequence"/>
</dbReference>
<dbReference type="EMBL" id="PYGA01000012">
    <property type="protein sequence ID" value="PSK96197.1"/>
    <property type="molecule type" value="Genomic_DNA"/>
</dbReference>
<dbReference type="OrthoDB" id="3723194at2"/>
<evidence type="ECO:0000313" key="3">
    <source>
        <dbReference type="Proteomes" id="UP000240542"/>
    </source>
</evidence>
<dbReference type="GO" id="GO:0016740">
    <property type="term" value="F:transferase activity"/>
    <property type="evidence" value="ECO:0007669"/>
    <property type="project" value="UniProtKB-KW"/>
</dbReference>